<keyword evidence="5" id="KW-0687">Ribonucleoprotein</keyword>
<sequence>MFSVRLIATSGARMSSYLPATQCSKTVTRSLQSSAVSNDFFSWFKDKNKEKTKVKSTKEVMSDIEAGKDVVEKNENVNILELKPENFIGTYDKKRNVIPLDTVPFNRWISLDKVATEDKLNSIILQSYNETFGTQLKEVSNEKLAESFTDITQKFNFTKLLQAKSGFILSDYQFTRLTSPNSFKDYYLSEFVSGKSLRFKESEPNAIHLNESSFKAPNIRIVPDISAKEKRQKFKKLVNEVNEIENKITIDAIESAKQS</sequence>
<keyword evidence="8" id="KW-1185">Reference proteome</keyword>
<evidence type="ECO:0000256" key="2">
    <source>
        <dbReference type="ARBA" id="ARBA00008860"/>
    </source>
</evidence>
<dbReference type="Gene3D" id="1.10.1200.10">
    <property type="entry name" value="ACP-like"/>
    <property type="match status" value="1"/>
</dbReference>
<dbReference type="GeneID" id="64859475"/>
<evidence type="ECO:0000256" key="6">
    <source>
        <dbReference type="ARBA" id="ARBA00035183"/>
    </source>
</evidence>
<accession>A0A8H2VIS8</accession>
<evidence type="ECO:0000256" key="5">
    <source>
        <dbReference type="ARBA" id="ARBA00023274"/>
    </source>
</evidence>
<dbReference type="GO" id="GO:0005840">
    <property type="term" value="C:ribosome"/>
    <property type="evidence" value="ECO:0007669"/>
    <property type="project" value="UniProtKB-KW"/>
</dbReference>
<dbReference type="AlphaFoldDB" id="A0A8H2VIS8"/>
<keyword evidence="3 7" id="KW-0689">Ribosomal protein</keyword>
<organism evidence="7 8">
    <name type="scientific">Maudiozyma barnettii</name>
    <dbReference type="NCBI Taxonomy" id="61262"/>
    <lineage>
        <taxon>Eukaryota</taxon>
        <taxon>Fungi</taxon>
        <taxon>Dikarya</taxon>
        <taxon>Ascomycota</taxon>
        <taxon>Saccharomycotina</taxon>
        <taxon>Saccharomycetes</taxon>
        <taxon>Saccharomycetales</taxon>
        <taxon>Saccharomycetaceae</taxon>
        <taxon>Maudiozyma</taxon>
    </lineage>
</organism>
<dbReference type="EMBL" id="CAEFZW010000009">
    <property type="protein sequence ID" value="CAB4256399.1"/>
    <property type="molecule type" value="Genomic_DNA"/>
</dbReference>
<proteinExistence type="inferred from homology"/>
<gene>
    <name evidence="7" type="ORF">KABA2_09S03784</name>
</gene>
<name>A0A8H2VIS8_9SACH</name>
<reference evidence="7 8" key="1">
    <citation type="submission" date="2020-05" db="EMBL/GenBank/DDBJ databases">
        <authorList>
            <person name="Casaregola S."/>
            <person name="Devillers H."/>
            <person name="Grondin C."/>
        </authorList>
    </citation>
    <scope>NUCLEOTIDE SEQUENCE [LARGE SCALE GENOMIC DNA]</scope>
    <source>
        <strain evidence="7 8">CLIB 1767</strain>
    </source>
</reference>
<evidence type="ECO:0000256" key="3">
    <source>
        <dbReference type="ARBA" id="ARBA00022980"/>
    </source>
</evidence>
<evidence type="ECO:0000313" key="8">
    <source>
        <dbReference type="Proteomes" id="UP000644660"/>
    </source>
</evidence>
<evidence type="ECO:0000256" key="1">
    <source>
        <dbReference type="ARBA" id="ARBA00004173"/>
    </source>
</evidence>
<comment type="subcellular location">
    <subcellularLocation>
        <location evidence="1">Mitochondrion</location>
    </subcellularLocation>
</comment>
<evidence type="ECO:0000256" key="4">
    <source>
        <dbReference type="ARBA" id="ARBA00023128"/>
    </source>
</evidence>
<evidence type="ECO:0000313" key="7">
    <source>
        <dbReference type="EMBL" id="CAB4256399.1"/>
    </source>
</evidence>
<dbReference type="Pfam" id="PF10501">
    <property type="entry name" value="Ribosomal_L50"/>
    <property type="match status" value="1"/>
</dbReference>
<protein>
    <recommendedName>
        <fullName evidence="6">Large ribosomal subunit protein mL50</fullName>
    </recommendedName>
</protein>
<comment type="caution">
    <text evidence="7">The sequence shown here is derived from an EMBL/GenBank/DDBJ whole genome shotgun (WGS) entry which is preliminary data.</text>
</comment>
<dbReference type="OrthoDB" id="3980895at2759"/>
<dbReference type="GO" id="GO:0005739">
    <property type="term" value="C:mitochondrion"/>
    <property type="evidence" value="ECO:0007669"/>
    <property type="project" value="UniProtKB-SubCell"/>
</dbReference>
<dbReference type="InterPro" id="IPR018305">
    <property type="entry name" value="Ribosomal_m50"/>
</dbReference>
<dbReference type="Proteomes" id="UP000644660">
    <property type="component" value="Unassembled WGS sequence"/>
</dbReference>
<keyword evidence="4" id="KW-0496">Mitochondrion</keyword>
<dbReference type="InterPro" id="IPR036736">
    <property type="entry name" value="ACP-like_sf"/>
</dbReference>
<comment type="similarity">
    <text evidence="2">Belongs to the mitochondrion-specific ribosomal protein mL50 family.</text>
</comment>
<dbReference type="RefSeq" id="XP_041408243.1">
    <property type="nucleotide sequence ID" value="XM_041552309.1"/>
</dbReference>
<dbReference type="GO" id="GO:1990904">
    <property type="term" value="C:ribonucleoprotein complex"/>
    <property type="evidence" value="ECO:0007669"/>
    <property type="project" value="UniProtKB-KW"/>
</dbReference>